<keyword evidence="3" id="KW-0812">Transmembrane</keyword>
<organism evidence="5 6">
    <name type="scientific">Ganoderma sinense ZZ0214-1</name>
    <dbReference type="NCBI Taxonomy" id="1077348"/>
    <lineage>
        <taxon>Eukaryota</taxon>
        <taxon>Fungi</taxon>
        <taxon>Dikarya</taxon>
        <taxon>Basidiomycota</taxon>
        <taxon>Agaricomycotina</taxon>
        <taxon>Agaricomycetes</taxon>
        <taxon>Polyporales</taxon>
        <taxon>Polyporaceae</taxon>
        <taxon>Ganoderma</taxon>
    </lineage>
</organism>
<feature type="compositionally biased region" description="Polar residues" evidence="2">
    <location>
        <begin position="57"/>
        <end position="75"/>
    </location>
</feature>
<dbReference type="SUPFAM" id="SSF49899">
    <property type="entry name" value="Concanavalin A-like lectins/glucanases"/>
    <property type="match status" value="1"/>
</dbReference>
<comment type="caution">
    <text evidence="5">The sequence shown here is derived from an EMBL/GenBank/DDBJ whole genome shotgun (WGS) entry which is preliminary data.</text>
</comment>
<dbReference type="AlphaFoldDB" id="A0A2G8SF97"/>
<keyword evidence="6" id="KW-1185">Reference proteome</keyword>
<sequence length="567" mass="62959">MTTTPPTESKRQRPIQPPPPLPTEDLRRDPFRTPDPSVPPTPRSGVSNPFSPPASVVNLSSEQHMQGMHQPSGSVGSLPYFPFPQPMSAPGSRPHTGASRVSVQSSLRNSTTDLHVHEVSRGTRSRRSSHVRSSYMSPPALPKRATIVVEGDGESGGGGGAALQPVRSAKRFRSSMLTGEVPKPWVTDKDIYERLAYYVTYAVAMLGIVGGAIRVYFSYVQSPRVGNLCLIMEDSFETFDTQYTWFQEVDMSGFGNGEFEMTTNSPNNSFVDNGRLYIVPTLTSDVIGKANVINGFTYNITGCTAINTTAGCGAVSNETAGTVINPVMSARISTKHSHNIQYGKVEVVARLPRGDWLWPSIWMLPVQETYGPWPASGEIDIMQSRGNAPDYPAQGIDYVRGSLNWGPFTWLNGVGKTFGWWTNRRQTFADKFHTFAMEWSPEFIRLYVDSRLTYSLFLKFNEPFFERGDFPPVVQNGTDFISTPDPWKSGTPNVAPFDRPFYLIMNVAVGGTNGWFPDGAGDKPWLDHSLTAMRDFALAQDQWYATWPENIADRAMVVDSVKMWQRC</sequence>
<dbReference type="OrthoDB" id="4781at2759"/>
<feature type="transmembrane region" description="Helical" evidence="3">
    <location>
        <begin position="195"/>
        <end position="217"/>
    </location>
</feature>
<protein>
    <recommendedName>
        <fullName evidence="4">GH16 domain-containing protein</fullName>
    </recommendedName>
</protein>
<dbReference type="PANTHER" id="PTHR10963">
    <property type="entry name" value="GLYCOSYL HYDROLASE-RELATED"/>
    <property type="match status" value="1"/>
</dbReference>
<name>A0A2G8SF97_9APHY</name>
<dbReference type="STRING" id="1077348.A0A2G8SF97"/>
<feature type="domain" description="GH16" evidence="4">
    <location>
        <begin position="215"/>
        <end position="567"/>
    </location>
</feature>
<dbReference type="PANTHER" id="PTHR10963:SF55">
    <property type="entry name" value="GLYCOSIDE HYDROLASE FAMILY 16 PROTEIN"/>
    <property type="match status" value="1"/>
</dbReference>
<dbReference type="GO" id="GO:0005975">
    <property type="term" value="P:carbohydrate metabolic process"/>
    <property type="evidence" value="ECO:0007669"/>
    <property type="project" value="InterPro"/>
</dbReference>
<evidence type="ECO:0000313" key="6">
    <source>
        <dbReference type="Proteomes" id="UP000230002"/>
    </source>
</evidence>
<keyword evidence="3" id="KW-0472">Membrane</keyword>
<dbReference type="InterPro" id="IPR000757">
    <property type="entry name" value="Beta-glucanase-like"/>
</dbReference>
<comment type="similarity">
    <text evidence="1">Belongs to the glycosyl hydrolase 16 family.</text>
</comment>
<dbReference type="Gene3D" id="2.60.120.200">
    <property type="match status" value="1"/>
</dbReference>
<feature type="compositionally biased region" description="Polar residues" evidence="2">
    <location>
        <begin position="99"/>
        <end position="113"/>
    </location>
</feature>
<dbReference type="EMBL" id="AYKW01000010">
    <property type="protein sequence ID" value="PIL32432.1"/>
    <property type="molecule type" value="Genomic_DNA"/>
</dbReference>
<evidence type="ECO:0000256" key="2">
    <source>
        <dbReference type="SAM" id="MobiDB-lite"/>
    </source>
</evidence>
<dbReference type="Pfam" id="PF00722">
    <property type="entry name" value="Glyco_hydro_16"/>
    <property type="match status" value="1"/>
</dbReference>
<dbReference type="Proteomes" id="UP000230002">
    <property type="component" value="Unassembled WGS sequence"/>
</dbReference>
<accession>A0A2G8SF97</accession>
<reference evidence="5 6" key="1">
    <citation type="journal article" date="2015" name="Sci. Rep.">
        <title>Chromosome-level genome map provides insights into diverse defense mechanisms in the medicinal fungus Ganoderma sinense.</title>
        <authorList>
            <person name="Zhu Y."/>
            <person name="Xu J."/>
            <person name="Sun C."/>
            <person name="Zhou S."/>
            <person name="Xu H."/>
            <person name="Nelson D.R."/>
            <person name="Qian J."/>
            <person name="Song J."/>
            <person name="Luo H."/>
            <person name="Xiang L."/>
            <person name="Li Y."/>
            <person name="Xu Z."/>
            <person name="Ji A."/>
            <person name="Wang L."/>
            <person name="Lu S."/>
            <person name="Hayward A."/>
            <person name="Sun W."/>
            <person name="Li X."/>
            <person name="Schwartz D.C."/>
            <person name="Wang Y."/>
            <person name="Chen S."/>
        </authorList>
    </citation>
    <scope>NUCLEOTIDE SEQUENCE [LARGE SCALE GENOMIC DNA]</scope>
    <source>
        <strain evidence="5 6">ZZ0214-1</strain>
    </source>
</reference>
<dbReference type="PROSITE" id="PS51762">
    <property type="entry name" value="GH16_2"/>
    <property type="match status" value="1"/>
</dbReference>
<dbReference type="InterPro" id="IPR050546">
    <property type="entry name" value="Glycosyl_Hydrlase_16"/>
</dbReference>
<feature type="region of interest" description="Disordered" evidence="2">
    <location>
        <begin position="1"/>
        <end position="138"/>
    </location>
</feature>
<dbReference type="InterPro" id="IPR013320">
    <property type="entry name" value="ConA-like_dom_sf"/>
</dbReference>
<keyword evidence="3" id="KW-1133">Transmembrane helix</keyword>
<dbReference type="GO" id="GO:0004553">
    <property type="term" value="F:hydrolase activity, hydrolyzing O-glycosyl compounds"/>
    <property type="evidence" value="ECO:0007669"/>
    <property type="project" value="InterPro"/>
</dbReference>
<evidence type="ECO:0000256" key="1">
    <source>
        <dbReference type="ARBA" id="ARBA00006865"/>
    </source>
</evidence>
<gene>
    <name evidence="5" type="ORF">GSI_05134</name>
</gene>
<evidence type="ECO:0000313" key="5">
    <source>
        <dbReference type="EMBL" id="PIL32432.1"/>
    </source>
</evidence>
<evidence type="ECO:0000259" key="4">
    <source>
        <dbReference type="PROSITE" id="PS51762"/>
    </source>
</evidence>
<proteinExistence type="inferred from homology"/>
<evidence type="ECO:0000256" key="3">
    <source>
        <dbReference type="SAM" id="Phobius"/>
    </source>
</evidence>